<comment type="caution">
    <text evidence="2">The sequence shown here is derived from an EMBL/GenBank/DDBJ whole genome shotgun (WGS) entry which is preliminary data.</text>
</comment>
<gene>
    <name evidence="2" type="ORF">LCGC14_0231230</name>
</gene>
<proteinExistence type="predicted"/>
<dbReference type="AlphaFoldDB" id="A0A0F9WUI7"/>
<protein>
    <submittedName>
        <fullName evidence="2">Uncharacterized protein</fullName>
    </submittedName>
</protein>
<reference evidence="2" key="1">
    <citation type="journal article" date="2015" name="Nature">
        <title>Complex archaea that bridge the gap between prokaryotes and eukaryotes.</title>
        <authorList>
            <person name="Spang A."/>
            <person name="Saw J.H."/>
            <person name="Jorgensen S.L."/>
            <person name="Zaremba-Niedzwiedzka K."/>
            <person name="Martijn J."/>
            <person name="Lind A.E."/>
            <person name="van Eijk R."/>
            <person name="Schleper C."/>
            <person name="Guy L."/>
            <person name="Ettema T.J."/>
        </authorList>
    </citation>
    <scope>NUCLEOTIDE SEQUENCE</scope>
</reference>
<feature type="transmembrane region" description="Helical" evidence="1">
    <location>
        <begin position="6"/>
        <end position="32"/>
    </location>
</feature>
<organism evidence="2">
    <name type="scientific">marine sediment metagenome</name>
    <dbReference type="NCBI Taxonomy" id="412755"/>
    <lineage>
        <taxon>unclassified sequences</taxon>
        <taxon>metagenomes</taxon>
        <taxon>ecological metagenomes</taxon>
    </lineage>
</organism>
<name>A0A0F9WUI7_9ZZZZ</name>
<evidence type="ECO:0000313" key="2">
    <source>
        <dbReference type="EMBL" id="KKN90011.1"/>
    </source>
</evidence>
<keyword evidence="1" id="KW-0472">Membrane</keyword>
<evidence type="ECO:0000256" key="1">
    <source>
        <dbReference type="SAM" id="Phobius"/>
    </source>
</evidence>
<accession>A0A0F9WUI7</accession>
<keyword evidence="1" id="KW-1133">Transmembrane helix</keyword>
<sequence length="49" mass="5929">MMRIFTIFMIMFLGWIVGNVILMVSLFLFLAFTATRMHLKRMEREDLDE</sequence>
<keyword evidence="1" id="KW-0812">Transmembrane</keyword>
<dbReference type="EMBL" id="LAZR01000113">
    <property type="protein sequence ID" value="KKN90011.1"/>
    <property type="molecule type" value="Genomic_DNA"/>
</dbReference>